<comment type="caution">
    <text evidence="1">The sequence shown here is derived from an EMBL/GenBank/DDBJ whole genome shotgun (WGS) entry which is preliminary data.</text>
</comment>
<sequence>MASFGLKNKYFAKNIVIITRKLLWLFLFATALATSFTTTTTTTTVAANEITTTTNTNKSAALGSTTAATSTPQFPSLSGLFAWGHNTKYSTILFDENIIVKGSTFLDIKYPPNDDLYDDYTIIGIYAFVSDKLDTKIGRILAEKLLSVYLIEGGIGHNFTKVRFASKALDDVECNLKIFGVYV</sequence>
<evidence type="ECO:0000313" key="1">
    <source>
        <dbReference type="EMBL" id="KNC25103.1"/>
    </source>
</evidence>
<reference evidence="1 2" key="1">
    <citation type="journal article" date="2015" name="Nat. Commun.">
        <title>Lucilia cuprina genome unlocks parasitic fly biology to underpin future interventions.</title>
        <authorList>
            <person name="Anstead C.A."/>
            <person name="Korhonen P.K."/>
            <person name="Young N.D."/>
            <person name="Hall R.S."/>
            <person name="Jex A.R."/>
            <person name="Murali S.C."/>
            <person name="Hughes D.S."/>
            <person name="Lee S.F."/>
            <person name="Perry T."/>
            <person name="Stroehlein A.J."/>
            <person name="Ansell B.R."/>
            <person name="Breugelmans B."/>
            <person name="Hofmann A."/>
            <person name="Qu J."/>
            <person name="Dugan S."/>
            <person name="Lee S.L."/>
            <person name="Chao H."/>
            <person name="Dinh H."/>
            <person name="Han Y."/>
            <person name="Doddapaneni H.V."/>
            <person name="Worley K.C."/>
            <person name="Muzny D.M."/>
            <person name="Ioannidis P."/>
            <person name="Waterhouse R.M."/>
            <person name="Zdobnov E.M."/>
            <person name="James P.J."/>
            <person name="Bagnall N.H."/>
            <person name="Kotze A.C."/>
            <person name="Gibbs R.A."/>
            <person name="Richards S."/>
            <person name="Batterham P."/>
            <person name="Gasser R.B."/>
        </authorList>
    </citation>
    <scope>NUCLEOTIDE SEQUENCE [LARGE SCALE GENOMIC DNA]</scope>
    <source>
        <strain evidence="1 2">LS</strain>
        <tissue evidence="1">Full body</tissue>
    </source>
</reference>
<proteinExistence type="predicted"/>
<evidence type="ECO:0000313" key="2">
    <source>
        <dbReference type="Proteomes" id="UP000037069"/>
    </source>
</evidence>
<dbReference type="AlphaFoldDB" id="A0A0L0BYI6"/>
<dbReference type="EMBL" id="JRES01001157">
    <property type="protein sequence ID" value="KNC25103.1"/>
    <property type="molecule type" value="Genomic_DNA"/>
</dbReference>
<protein>
    <submittedName>
        <fullName evidence="1">Uncharacterized protein</fullName>
    </submittedName>
</protein>
<gene>
    <name evidence="1" type="ORF">FF38_07812</name>
</gene>
<accession>A0A0L0BYI6</accession>
<organism evidence="1 2">
    <name type="scientific">Lucilia cuprina</name>
    <name type="common">Green bottle fly</name>
    <name type="synonym">Australian sheep blowfly</name>
    <dbReference type="NCBI Taxonomy" id="7375"/>
    <lineage>
        <taxon>Eukaryota</taxon>
        <taxon>Metazoa</taxon>
        <taxon>Ecdysozoa</taxon>
        <taxon>Arthropoda</taxon>
        <taxon>Hexapoda</taxon>
        <taxon>Insecta</taxon>
        <taxon>Pterygota</taxon>
        <taxon>Neoptera</taxon>
        <taxon>Endopterygota</taxon>
        <taxon>Diptera</taxon>
        <taxon>Brachycera</taxon>
        <taxon>Muscomorpha</taxon>
        <taxon>Oestroidea</taxon>
        <taxon>Calliphoridae</taxon>
        <taxon>Luciliinae</taxon>
        <taxon>Lucilia</taxon>
    </lineage>
</organism>
<dbReference type="Proteomes" id="UP000037069">
    <property type="component" value="Unassembled WGS sequence"/>
</dbReference>
<name>A0A0L0BYI6_LUCCU</name>
<dbReference type="OrthoDB" id="8034464at2759"/>
<keyword evidence="2" id="KW-1185">Reference proteome</keyword>